<protein>
    <submittedName>
        <fullName evidence="1">Uncharacterized protein</fullName>
    </submittedName>
</protein>
<proteinExistence type="predicted"/>
<organism evidence="1 2">
    <name type="scientific">Persea americana</name>
    <name type="common">Avocado</name>
    <dbReference type="NCBI Taxonomy" id="3435"/>
    <lineage>
        <taxon>Eukaryota</taxon>
        <taxon>Viridiplantae</taxon>
        <taxon>Streptophyta</taxon>
        <taxon>Embryophyta</taxon>
        <taxon>Tracheophyta</taxon>
        <taxon>Spermatophyta</taxon>
        <taxon>Magnoliopsida</taxon>
        <taxon>Magnoliidae</taxon>
        <taxon>Laurales</taxon>
        <taxon>Lauraceae</taxon>
        <taxon>Persea</taxon>
    </lineage>
</organism>
<dbReference type="EMBL" id="CM056814">
    <property type="protein sequence ID" value="KAJ8628485.1"/>
    <property type="molecule type" value="Genomic_DNA"/>
</dbReference>
<accession>A0ACC2L500</accession>
<evidence type="ECO:0000313" key="1">
    <source>
        <dbReference type="EMBL" id="KAJ8628485.1"/>
    </source>
</evidence>
<evidence type="ECO:0000313" key="2">
    <source>
        <dbReference type="Proteomes" id="UP001234297"/>
    </source>
</evidence>
<sequence length="382" mass="42821">MRRREIAIDLAIWLRRNGTKEIEEKTLKPSTPPSDFFQSGRSFTGRIRASIRSANRVMLKRIWFALEVGLEDRELVGVLLWPGVNLAELAEEVSGGPLRPDAPEECRELLILGTTRDESRGNKIRTWREREMGMALATGAYFFYIIETCRRIRGPGTGSRPPAADTIPFSVTYRPGLELCPDPYQDLVVSDSGVSDLLDLEDFWPTWACDHDGLHLLMGNGRSRSVLRVGFGRWVGPAKLLADNTRLVFPQKLDKAVKATVKRPKKASSRKEMEEEEEEEVLVVEFIEMRREVAVNMDVFVNVDDYTKCGPGNREFAGSLVNLVQSHSDSSKSMLLKIGITKLPEDIGAEEDNAVLVTLVPRFGEDAFTVGGVHIQLQSIFS</sequence>
<gene>
    <name evidence="1" type="ORF">MRB53_021792</name>
</gene>
<reference evidence="1 2" key="1">
    <citation type="journal article" date="2022" name="Hortic Res">
        <title>A haplotype resolved chromosomal level avocado genome allows analysis of novel avocado genes.</title>
        <authorList>
            <person name="Nath O."/>
            <person name="Fletcher S.J."/>
            <person name="Hayward A."/>
            <person name="Shaw L.M."/>
            <person name="Masouleh A.K."/>
            <person name="Furtado A."/>
            <person name="Henry R.J."/>
            <person name="Mitter N."/>
        </authorList>
    </citation>
    <scope>NUCLEOTIDE SEQUENCE [LARGE SCALE GENOMIC DNA]</scope>
    <source>
        <strain evidence="2">cv. Hass</strain>
    </source>
</reference>
<keyword evidence="2" id="KW-1185">Reference proteome</keyword>
<comment type="caution">
    <text evidence="1">The sequence shown here is derived from an EMBL/GenBank/DDBJ whole genome shotgun (WGS) entry which is preliminary data.</text>
</comment>
<name>A0ACC2L500_PERAE</name>
<dbReference type="Proteomes" id="UP001234297">
    <property type="component" value="Chromosome 6"/>
</dbReference>